<comment type="caution">
    <text evidence="1">The sequence shown here is derived from an EMBL/GenBank/DDBJ whole genome shotgun (WGS) entry which is preliminary data.</text>
</comment>
<keyword evidence="2" id="KW-1185">Reference proteome</keyword>
<reference evidence="1 2" key="1">
    <citation type="journal article" date="2019" name="Sci. Rep.">
        <title>Orb-weaving spider Araneus ventricosus genome elucidates the spidroin gene catalogue.</title>
        <authorList>
            <person name="Kono N."/>
            <person name="Nakamura H."/>
            <person name="Ohtoshi R."/>
            <person name="Moran D.A.P."/>
            <person name="Shinohara A."/>
            <person name="Yoshida Y."/>
            <person name="Fujiwara M."/>
            <person name="Mori M."/>
            <person name="Tomita M."/>
            <person name="Arakawa K."/>
        </authorList>
    </citation>
    <scope>NUCLEOTIDE SEQUENCE [LARGE SCALE GENOMIC DNA]</scope>
</reference>
<name>A0A4Y2FXD8_ARAVE</name>
<dbReference type="EMBL" id="BGPR01001087">
    <property type="protein sequence ID" value="GBM45058.1"/>
    <property type="molecule type" value="Genomic_DNA"/>
</dbReference>
<proteinExistence type="predicted"/>
<dbReference type="AlphaFoldDB" id="A0A4Y2FXD8"/>
<evidence type="ECO:0008006" key="3">
    <source>
        <dbReference type="Google" id="ProtNLM"/>
    </source>
</evidence>
<accession>A0A4Y2FXD8</accession>
<dbReference type="OrthoDB" id="6437322at2759"/>
<sequence length="125" mass="14905">MCSTKYLEVDEMKEAETIIWKMIQKTSFRTVNEERLRNLRTFIDPSGVFRIKTQLLMRKDFENFKYSILLSSDHIAVQKMIMHKHKSLSHCGIQTLMSILREVFRIIRKAIKTCTVFKRFEAKCP</sequence>
<organism evidence="1 2">
    <name type="scientific">Araneus ventricosus</name>
    <name type="common">Orbweaver spider</name>
    <name type="synonym">Epeira ventricosa</name>
    <dbReference type="NCBI Taxonomy" id="182803"/>
    <lineage>
        <taxon>Eukaryota</taxon>
        <taxon>Metazoa</taxon>
        <taxon>Ecdysozoa</taxon>
        <taxon>Arthropoda</taxon>
        <taxon>Chelicerata</taxon>
        <taxon>Arachnida</taxon>
        <taxon>Araneae</taxon>
        <taxon>Araneomorphae</taxon>
        <taxon>Entelegynae</taxon>
        <taxon>Araneoidea</taxon>
        <taxon>Araneidae</taxon>
        <taxon>Araneus</taxon>
    </lineage>
</organism>
<protein>
    <recommendedName>
        <fullName evidence="3">Integrase zinc-binding domain-containing protein</fullName>
    </recommendedName>
</protein>
<gene>
    <name evidence="1" type="ORF">AVEN_98901_1</name>
</gene>
<evidence type="ECO:0000313" key="2">
    <source>
        <dbReference type="Proteomes" id="UP000499080"/>
    </source>
</evidence>
<dbReference type="Proteomes" id="UP000499080">
    <property type="component" value="Unassembled WGS sequence"/>
</dbReference>
<evidence type="ECO:0000313" key="1">
    <source>
        <dbReference type="EMBL" id="GBM45058.1"/>
    </source>
</evidence>